<protein>
    <recommendedName>
        <fullName evidence="4">ADP ribosyltransferase domain-containing protein</fullName>
    </recommendedName>
</protein>
<sequence>MKECMKKTWTENIKLSLLSLLLLAAVVSPSIATAQVDGPVDIQTEALSHHEVSAEDLQFLSQLRRVLHDGESALRLMRDYVATPRQEIEKATYEMLMTAIDPERRYADPQDFISVEENQWGAILYQYSAGEDCGGEPMYEVVNRELRDSLPDSEETVLWTQKMRFALSKLPRYEGLSFRGTRLSEERIANYYRIGELAKDAAFISTSLSLDVGFRFAKHSAVYTEPESTDESTDGKVGLIMVILGKTGRPISYFANTYSHEQEILFANGTQMVVEAKSNIFWDPQFQRTQIIILKEI</sequence>
<proteinExistence type="predicted"/>
<dbReference type="Gene3D" id="3.90.176.10">
    <property type="entry name" value="Toxin ADP-ribosyltransferase, Chain A, domain 1"/>
    <property type="match status" value="1"/>
</dbReference>
<organism evidence="2 3">
    <name type="scientific">Pseudobdellovibrio exovorus JSS</name>
    <dbReference type="NCBI Taxonomy" id="1184267"/>
    <lineage>
        <taxon>Bacteria</taxon>
        <taxon>Pseudomonadati</taxon>
        <taxon>Bdellovibrionota</taxon>
        <taxon>Bdellovibrionia</taxon>
        <taxon>Bdellovibrionales</taxon>
        <taxon>Pseudobdellovibrionaceae</taxon>
        <taxon>Pseudobdellovibrio</taxon>
    </lineage>
</organism>
<evidence type="ECO:0000313" key="2">
    <source>
        <dbReference type="EMBL" id="AGH94502.1"/>
    </source>
</evidence>
<keyword evidence="3" id="KW-1185">Reference proteome</keyword>
<dbReference type="EMBL" id="CP003537">
    <property type="protein sequence ID" value="AGH94502.1"/>
    <property type="molecule type" value="Genomic_DNA"/>
</dbReference>
<dbReference type="Proteomes" id="UP000012040">
    <property type="component" value="Chromosome"/>
</dbReference>
<dbReference type="PATRIC" id="fig|1184267.3.peg.284"/>
<name>M4V5A3_9BACT</name>
<evidence type="ECO:0000313" key="3">
    <source>
        <dbReference type="Proteomes" id="UP000012040"/>
    </source>
</evidence>
<feature type="signal peptide" evidence="1">
    <location>
        <begin position="1"/>
        <end position="34"/>
    </location>
</feature>
<accession>M4V5A3</accession>
<dbReference type="PROSITE" id="PS51996">
    <property type="entry name" value="TR_MART"/>
    <property type="match status" value="1"/>
</dbReference>
<dbReference type="AlphaFoldDB" id="M4V5A3"/>
<feature type="chain" id="PRO_5004059874" description="ADP ribosyltransferase domain-containing protein" evidence="1">
    <location>
        <begin position="35"/>
        <end position="297"/>
    </location>
</feature>
<dbReference type="SUPFAM" id="SSF56399">
    <property type="entry name" value="ADP-ribosylation"/>
    <property type="match status" value="1"/>
</dbReference>
<reference evidence="2 3" key="1">
    <citation type="journal article" date="2013" name="ISME J.">
        <title>By their genes ye shall know them: genomic signatures of predatory bacteria.</title>
        <authorList>
            <person name="Pasternak Z."/>
            <person name="Pietrokovski S."/>
            <person name="Rotem O."/>
            <person name="Gophna U."/>
            <person name="Lurie-Weinberger M.N."/>
            <person name="Jurkevitch E."/>
        </authorList>
    </citation>
    <scope>NUCLEOTIDE SEQUENCE [LARGE SCALE GENOMIC DNA]</scope>
    <source>
        <strain evidence="2 3">JSS</strain>
    </source>
</reference>
<keyword evidence="1" id="KW-0732">Signal</keyword>
<gene>
    <name evidence="2" type="ORF">A11Q_282</name>
</gene>
<dbReference type="KEGG" id="bex:A11Q_282"/>
<dbReference type="STRING" id="1184267.A11Q_282"/>
<dbReference type="HOGENOM" id="CLU_920297_0_0_7"/>
<evidence type="ECO:0000256" key="1">
    <source>
        <dbReference type="SAM" id="SignalP"/>
    </source>
</evidence>
<evidence type="ECO:0008006" key="4">
    <source>
        <dbReference type="Google" id="ProtNLM"/>
    </source>
</evidence>